<evidence type="ECO:0008006" key="2">
    <source>
        <dbReference type="Google" id="ProtNLM"/>
    </source>
</evidence>
<sequence length="52" mass="6251">MDEKLKQLKLQLIITYGSLKRNPLLRKRLRKEIARLKTKEKALIIESKMEEN</sequence>
<dbReference type="EMBL" id="BARU01033845">
    <property type="protein sequence ID" value="GAH72078.1"/>
    <property type="molecule type" value="Genomic_DNA"/>
</dbReference>
<evidence type="ECO:0000313" key="1">
    <source>
        <dbReference type="EMBL" id="GAH72078.1"/>
    </source>
</evidence>
<name>X1JQK4_9ZZZZ</name>
<accession>X1JQK4</accession>
<gene>
    <name evidence="1" type="ORF">S03H2_53189</name>
</gene>
<proteinExistence type="predicted"/>
<protein>
    <recommendedName>
        <fullName evidence="2">50S ribosomal protein L29</fullName>
    </recommendedName>
</protein>
<comment type="caution">
    <text evidence="1">The sequence shown here is derived from an EMBL/GenBank/DDBJ whole genome shotgun (WGS) entry which is preliminary data.</text>
</comment>
<reference evidence="1" key="1">
    <citation type="journal article" date="2014" name="Front. Microbiol.">
        <title>High frequency of phylogenetically diverse reductive dehalogenase-homologous genes in deep subseafloor sedimentary metagenomes.</title>
        <authorList>
            <person name="Kawai M."/>
            <person name="Futagami T."/>
            <person name="Toyoda A."/>
            <person name="Takaki Y."/>
            <person name="Nishi S."/>
            <person name="Hori S."/>
            <person name="Arai W."/>
            <person name="Tsubouchi T."/>
            <person name="Morono Y."/>
            <person name="Uchiyama I."/>
            <person name="Ito T."/>
            <person name="Fujiyama A."/>
            <person name="Inagaki F."/>
            <person name="Takami H."/>
        </authorList>
    </citation>
    <scope>NUCLEOTIDE SEQUENCE</scope>
    <source>
        <strain evidence="1">Expedition CK06-06</strain>
    </source>
</reference>
<dbReference type="AlphaFoldDB" id="X1JQK4"/>
<organism evidence="1">
    <name type="scientific">marine sediment metagenome</name>
    <dbReference type="NCBI Taxonomy" id="412755"/>
    <lineage>
        <taxon>unclassified sequences</taxon>
        <taxon>metagenomes</taxon>
        <taxon>ecological metagenomes</taxon>
    </lineage>
</organism>